<accession>A0A433RV87</accession>
<reference evidence="1 2" key="1">
    <citation type="submission" date="2014-11" db="EMBL/GenBank/DDBJ databases">
        <title>Genome sequence and analysis of novel Kurthia sp.</title>
        <authorList>
            <person name="Lawson J.N."/>
            <person name="Gonzalez J.E."/>
            <person name="Rinauldi L."/>
            <person name="Xuan Z."/>
            <person name="Firman A."/>
            <person name="Shaddox L."/>
            <person name="Trudeau A."/>
            <person name="Shah S."/>
            <person name="Reiman D."/>
        </authorList>
    </citation>
    <scope>NUCLEOTIDE SEQUENCE [LARGE SCALE GENOMIC DNA]</scope>
    <source>
        <strain evidence="1 2">3B1D</strain>
    </source>
</reference>
<comment type="caution">
    <text evidence="1">The sequence shown here is derived from an EMBL/GenBank/DDBJ whole genome shotgun (WGS) entry which is preliminary data.</text>
</comment>
<dbReference type="Gene3D" id="3.40.50.10540">
    <property type="entry name" value="Crotonobetainyl-coa:carnitine coa-transferase, domain 1"/>
    <property type="match status" value="1"/>
</dbReference>
<proteinExistence type="predicted"/>
<dbReference type="InterPro" id="IPR003673">
    <property type="entry name" value="CoA-Trfase_fam_III"/>
</dbReference>
<gene>
    <name evidence="1" type="ORF">QI30_06345</name>
</gene>
<dbReference type="PANTHER" id="PTHR48228:SF5">
    <property type="entry name" value="ALPHA-METHYLACYL-COA RACEMASE"/>
    <property type="match status" value="1"/>
</dbReference>
<keyword evidence="2" id="KW-1185">Reference proteome</keyword>
<name>A0A433RV87_9BACL</name>
<dbReference type="AlphaFoldDB" id="A0A433RV87"/>
<dbReference type="SUPFAM" id="SSF89796">
    <property type="entry name" value="CoA-transferase family III (CaiB/BaiF)"/>
    <property type="match status" value="1"/>
</dbReference>
<evidence type="ECO:0000313" key="1">
    <source>
        <dbReference type="EMBL" id="RUS57201.1"/>
    </source>
</evidence>
<evidence type="ECO:0000313" key="2">
    <source>
        <dbReference type="Proteomes" id="UP000288623"/>
    </source>
</evidence>
<dbReference type="Proteomes" id="UP000288623">
    <property type="component" value="Unassembled WGS sequence"/>
</dbReference>
<dbReference type="RefSeq" id="WP_126990093.1">
    <property type="nucleotide sequence ID" value="NZ_JTFC01000026.1"/>
</dbReference>
<protein>
    <submittedName>
        <fullName evidence="1">Carnitine dehydratase</fullName>
    </submittedName>
</protein>
<dbReference type="OrthoDB" id="9797653at2"/>
<organism evidence="1 2">
    <name type="scientific">Candidatus Kurthia intestinigallinarum</name>
    <dbReference type="NCBI Taxonomy" id="1562256"/>
    <lineage>
        <taxon>Bacteria</taxon>
        <taxon>Bacillati</taxon>
        <taxon>Bacillota</taxon>
        <taxon>Bacilli</taxon>
        <taxon>Bacillales</taxon>
        <taxon>Caryophanaceae</taxon>
        <taxon>Kurthia</taxon>
    </lineage>
</organism>
<dbReference type="InterPro" id="IPR023606">
    <property type="entry name" value="CoA-Trfase_III_dom_1_sf"/>
</dbReference>
<dbReference type="EMBL" id="JTFC01000026">
    <property type="protein sequence ID" value="RUS57201.1"/>
    <property type="molecule type" value="Genomic_DNA"/>
</dbReference>
<dbReference type="Gene3D" id="3.30.1540.10">
    <property type="entry name" value="formyl-coa transferase, domain 3"/>
    <property type="match status" value="1"/>
</dbReference>
<dbReference type="InterPro" id="IPR050509">
    <property type="entry name" value="CoA-transferase_III"/>
</dbReference>
<dbReference type="InterPro" id="IPR044855">
    <property type="entry name" value="CoA-Trfase_III_dom3_sf"/>
</dbReference>
<sequence length="346" mass="37874">MQGPLAGLKILDFSTLLPGPFATMLLADLGADVLHIEAPNKADVVKELLPQLDSGVSASYAYLHRGKNTRTLDLKTVEGLREVEDLLLEYDIVVEQFRPGVMAKFGLDYQTLSTRFPELIYCSITGYGQSGPLAEHAGHDINYLALSGVANSLRRAGERPVASSLQLADIAGGALHAVIGLLAAVIERGTTGKGQQVDISMLDAALSLHPLFGPMQLATNQTIEPEAEALNGGSFYDYYETKDGRYVGVGSLEPKFQQRLSEVLAITNWFELDDVMKKQRVAQAIYAHDFSEWQAMLRNEPELCITPVLTFLEATQQPHAQARGLVENMQLVSPLRFIKTSTEKSK</sequence>
<dbReference type="GO" id="GO:0003824">
    <property type="term" value="F:catalytic activity"/>
    <property type="evidence" value="ECO:0007669"/>
    <property type="project" value="InterPro"/>
</dbReference>
<dbReference type="Pfam" id="PF02515">
    <property type="entry name" value="CoA_transf_3"/>
    <property type="match status" value="1"/>
</dbReference>
<dbReference type="PANTHER" id="PTHR48228">
    <property type="entry name" value="SUCCINYL-COA--D-CITRAMALATE COA-TRANSFERASE"/>
    <property type="match status" value="1"/>
</dbReference>